<feature type="region of interest" description="Disordered" evidence="4">
    <location>
        <begin position="187"/>
        <end position="208"/>
    </location>
</feature>
<gene>
    <name evidence="5" type="ORF">CKAH01_16507</name>
</gene>
<dbReference type="Gene3D" id="1.25.40.20">
    <property type="entry name" value="Ankyrin repeat-containing domain"/>
    <property type="match status" value="2"/>
</dbReference>
<organism evidence="5 6">
    <name type="scientific">Colletotrichum kahawae</name>
    <name type="common">Coffee berry disease fungus</name>
    <dbReference type="NCBI Taxonomy" id="34407"/>
    <lineage>
        <taxon>Eukaryota</taxon>
        <taxon>Fungi</taxon>
        <taxon>Dikarya</taxon>
        <taxon>Ascomycota</taxon>
        <taxon>Pezizomycotina</taxon>
        <taxon>Sordariomycetes</taxon>
        <taxon>Hypocreomycetidae</taxon>
        <taxon>Glomerellales</taxon>
        <taxon>Glomerellaceae</taxon>
        <taxon>Colletotrichum</taxon>
        <taxon>Colletotrichum gloeosporioides species complex</taxon>
    </lineage>
</organism>
<dbReference type="AlphaFoldDB" id="A0AAD9YDE7"/>
<accession>A0AAD9YDE7</accession>
<dbReference type="InterPro" id="IPR051165">
    <property type="entry name" value="Multifunctional_ANK_Repeat"/>
</dbReference>
<dbReference type="PROSITE" id="PS50088">
    <property type="entry name" value="ANK_REPEAT"/>
    <property type="match status" value="2"/>
</dbReference>
<evidence type="ECO:0000313" key="5">
    <source>
        <dbReference type="EMBL" id="KAK2760464.1"/>
    </source>
</evidence>
<dbReference type="InterPro" id="IPR002110">
    <property type="entry name" value="Ankyrin_rpt"/>
</dbReference>
<keyword evidence="2 3" id="KW-0040">ANK repeat</keyword>
<dbReference type="EMBL" id="VYYT01000171">
    <property type="protein sequence ID" value="KAK2760464.1"/>
    <property type="molecule type" value="Genomic_DNA"/>
</dbReference>
<evidence type="ECO:0000256" key="4">
    <source>
        <dbReference type="SAM" id="MobiDB-lite"/>
    </source>
</evidence>
<dbReference type="Pfam" id="PF12796">
    <property type="entry name" value="Ank_2"/>
    <property type="match status" value="1"/>
</dbReference>
<feature type="compositionally biased region" description="Acidic residues" evidence="4">
    <location>
        <begin position="196"/>
        <end position="208"/>
    </location>
</feature>
<reference evidence="5" key="1">
    <citation type="submission" date="2023-02" db="EMBL/GenBank/DDBJ databases">
        <title>Colletotrichum kahawae CIFC_Que2 genome sequencing and assembly.</title>
        <authorList>
            <person name="Baroncelli R."/>
        </authorList>
    </citation>
    <scope>NUCLEOTIDE SEQUENCE</scope>
    <source>
        <strain evidence="5">CIFC_Que2</strain>
    </source>
</reference>
<dbReference type="PANTHER" id="PTHR24123">
    <property type="entry name" value="ANKYRIN REPEAT-CONTAINING"/>
    <property type="match status" value="1"/>
</dbReference>
<dbReference type="Pfam" id="PF13637">
    <property type="entry name" value="Ank_4"/>
    <property type="match status" value="1"/>
</dbReference>
<dbReference type="Proteomes" id="UP001281614">
    <property type="component" value="Unassembled WGS sequence"/>
</dbReference>
<dbReference type="PROSITE" id="PS50297">
    <property type="entry name" value="ANK_REP_REGION"/>
    <property type="match status" value="2"/>
</dbReference>
<dbReference type="PANTHER" id="PTHR24123:SF141">
    <property type="entry name" value="ANKYRIN 2, ISOFORM U"/>
    <property type="match status" value="1"/>
</dbReference>
<sequence>MVMAKAPQLMPEVWLEISRHLHTRSEIAALAQVNRFLHGIFQTELYRAAVADKAPEITVVAAAAGNLETLQIAAQFGADLDNFYWSPDLMRPRWGTPLHFAAYNGHYHVVKWLVAHGVSLNAAGRFLCECKPLGCRMPRSVLDDRSEMSKCPAWTPLHHAICGGHTSVAKLLLSAGSNDKLIVPAGSNLYPKGRDDDESAENESVSDDSSDYAASLLVGQYGHQINDHQPFGFFVTDIHPFHAAAASGNVPLVAYLMHEKDVDVDRLDDNHATPLYHAIASKEYIMVSYLLSLDFWADTAEPRQLRVDEDFFVSHHNALDFALAHDEASCRAILNYGEATWIRTEDDEGLDHYKSTLRTSLAEFTMRLRHPHNVYTLGDYMPGDDKKIPSIFASILPTFCQATLDNVSMLELGDEGLRLFRAEMQMSFIIACMAKEIHDEDLGVFREAGSFLENGGFGLDSLLPSAHLLQLMQLCAQVEYNTLPQELHPDSDHVDSLSQCPIGTLALVFLMATRRWLEMKYTEGRVGMLLSDGAKVALDDRRLLACAPMVLLLNRLMDDPYFAFRSLSTDPSVVSLVSELGDAGGWIPITNGTAEDMRPVINILIDTLPESEGRWLFEETESSMPDATQKLFLAALRRKRHRARSSSTT</sequence>
<feature type="repeat" description="ANK" evidence="3">
    <location>
        <begin position="93"/>
        <end position="125"/>
    </location>
</feature>
<keyword evidence="1" id="KW-0677">Repeat</keyword>
<proteinExistence type="predicted"/>
<dbReference type="SMART" id="SM00248">
    <property type="entry name" value="ANK"/>
    <property type="match status" value="5"/>
</dbReference>
<evidence type="ECO:0000256" key="3">
    <source>
        <dbReference type="PROSITE-ProRule" id="PRU00023"/>
    </source>
</evidence>
<evidence type="ECO:0000256" key="1">
    <source>
        <dbReference type="ARBA" id="ARBA00022737"/>
    </source>
</evidence>
<comment type="caution">
    <text evidence="5">The sequence shown here is derived from an EMBL/GenBank/DDBJ whole genome shotgun (WGS) entry which is preliminary data.</text>
</comment>
<dbReference type="SUPFAM" id="SSF48403">
    <property type="entry name" value="Ankyrin repeat"/>
    <property type="match status" value="1"/>
</dbReference>
<dbReference type="InterPro" id="IPR036770">
    <property type="entry name" value="Ankyrin_rpt-contain_sf"/>
</dbReference>
<protein>
    <submittedName>
        <fullName evidence="5">Ankyrin unc44</fullName>
    </submittedName>
</protein>
<keyword evidence="6" id="KW-1185">Reference proteome</keyword>
<name>A0AAD9YDE7_COLKA</name>
<feature type="repeat" description="ANK" evidence="3">
    <location>
        <begin position="152"/>
        <end position="178"/>
    </location>
</feature>
<evidence type="ECO:0000256" key="2">
    <source>
        <dbReference type="ARBA" id="ARBA00023043"/>
    </source>
</evidence>
<evidence type="ECO:0000313" key="6">
    <source>
        <dbReference type="Proteomes" id="UP001281614"/>
    </source>
</evidence>